<accession>A0A2H4SHP7</accession>
<dbReference type="VEuPathDB" id="FungiDB:A9K55_009043"/>
<protein>
    <submittedName>
        <fullName evidence="1">Uncharacterized protein</fullName>
    </submittedName>
</protein>
<dbReference type="AlphaFoldDB" id="A0A2H4SHP7"/>
<sequence length="623" mass="68680">MGCTSSKPSSPAIAMSKRLEELGPTPELEWAHRPIWGQYIHYLYEQAKGNNSTQQLRQSFRQVVNSTARDFLALEFPECAEAGTISSMRDEEWPFGSAGAANPSVATTLWMTVDHGQNGILYDCTLVIHSPAAWTSVAQEPGSGAVAGSIARAPQTKLAQRYLVSVVQGLDEDGVNVRHAVLSVVVGAVMLSARYKPRNLMPSCALVSENAGTELPQPTARPEGSDDVGSPQHRYFRPRLFMSVLESLDTSYPGCTIWDAGKMTFDIDDAPYPYPARLLVCRAFEQRNSDVKTFDFRVRSPGEHGGDAVATLVRARDPSEDPGGIVCLAVIVPVDPQEAWPKRDLDKHRPIMLAALTQASKHGMVMAFRGGFDRCALRVWVGQDTAHYMLITPHAKGETAEHVRQFSEVLFGGSLTSLTPAAHPQAMADLEETFGVQTERKPEHQLWDSESHFQHIRHQMRRRAKAFPARYERMGLVAGHQSAVAFMERNFAGCVIADEGELPQPTAALPRARVENTKVLVARDPEQAPGSIVAVLVAAPCPVPGYSAMAADRAKTWLGTPEMRSAEEALMALLKTWHGEGRISKRDCFVQVMMGMDATIYQFVDGDKFVDPSEERMKRIKWQ</sequence>
<proteinExistence type="predicted"/>
<gene>
    <name evidence="1" type="ORF">A9K55_009043</name>
</gene>
<dbReference type="VEuPathDB" id="FungiDB:CCM_08793"/>
<dbReference type="OrthoDB" id="5184961at2759"/>
<organism evidence="1 2">
    <name type="scientific">Cordyceps militaris</name>
    <name type="common">Caterpillar fungus</name>
    <name type="synonym">Clavaria militaris</name>
    <dbReference type="NCBI Taxonomy" id="73501"/>
    <lineage>
        <taxon>Eukaryota</taxon>
        <taxon>Fungi</taxon>
        <taxon>Dikarya</taxon>
        <taxon>Ascomycota</taxon>
        <taxon>Pezizomycotina</taxon>
        <taxon>Sordariomycetes</taxon>
        <taxon>Hypocreomycetidae</taxon>
        <taxon>Hypocreales</taxon>
        <taxon>Cordycipitaceae</taxon>
        <taxon>Cordyceps</taxon>
    </lineage>
</organism>
<name>A0A2H4SHP7_CORMI</name>
<evidence type="ECO:0000313" key="2">
    <source>
        <dbReference type="Proteomes" id="UP000323067"/>
    </source>
</evidence>
<evidence type="ECO:0000313" key="1">
    <source>
        <dbReference type="EMBL" id="ATY62620.1"/>
    </source>
</evidence>
<dbReference type="EMBL" id="CP023324">
    <property type="protein sequence ID" value="ATY62620.1"/>
    <property type="molecule type" value="Genomic_DNA"/>
</dbReference>
<reference evidence="1 2" key="1">
    <citation type="journal article" date="2017" name="BMC Genomics">
        <title>Chromosome level assembly and secondary metabolite potential of the parasitic fungus Cordyceps militaris.</title>
        <authorList>
            <person name="Kramer G.J."/>
            <person name="Nodwell J.R."/>
        </authorList>
    </citation>
    <scope>NUCLEOTIDE SEQUENCE [LARGE SCALE GENOMIC DNA]</scope>
    <source>
        <strain evidence="1 2">ATCC 34164</strain>
    </source>
</reference>
<dbReference type="Proteomes" id="UP000323067">
    <property type="component" value="Chromosome vii"/>
</dbReference>